<evidence type="ECO:0000313" key="2">
    <source>
        <dbReference type="Proteomes" id="UP000266841"/>
    </source>
</evidence>
<sequence length="117" mass="12881">MLIGDQEFVYTQAFLTFVLDSLSCHDKVLEGTARRVRDAGLPREVRRAGEEDKALRRGVPELGAPRGEAEEGQVGEVTGARTFDTRWGGERVLSEGRGHCLFSYLETGEDGKMLGPI</sequence>
<dbReference type="AlphaFoldDB" id="K0RJ96"/>
<dbReference type="Proteomes" id="UP000266841">
    <property type="component" value="Unassembled WGS sequence"/>
</dbReference>
<gene>
    <name evidence="1" type="ORF">THAOC_34587</name>
</gene>
<proteinExistence type="predicted"/>
<organism evidence="1 2">
    <name type="scientific">Thalassiosira oceanica</name>
    <name type="common">Marine diatom</name>
    <dbReference type="NCBI Taxonomy" id="159749"/>
    <lineage>
        <taxon>Eukaryota</taxon>
        <taxon>Sar</taxon>
        <taxon>Stramenopiles</taxon>
        <taxon>Ochrophyta</taxon>
        <taxon>Bacillariophyta</taxon>
        <taxon>Coscinodiscophyceae</taxon>
        <taxon>Thalassiosirophycidae</taxon>
        <taxon>Thalassiosirales</taxon>
        <taxon>Thalassiosiraceae</taxon>
        <taxon>Thalassiosira</taxon>
    </lineage>
</organism>
<dbReference type="EMBL" id="AGNL01047576">
    <property type="protein sequence ID" value="EJK46727.1"/>
    <property type="molecule type" value="Genomic_DNA"/>
</dbReference>
<accession>K0RJ96</accession>
<comment type="caution">
    <text evidence="1">The sequence shown here is derived from an EMBL/GenBank/DDBJ whole genome shotgun (WGS) entry which is preliminary data.</text>
</comment>
<protein>
    <submittedName>
        <fullName evidence="1">Uncharacterized protein</fullName>
    </submittedName>
</protein>
<name>K0RJ96_THAOC</name>
<reference evidence="1 2" key="1">
    <citation type="journal article" date="2012" name="Genome Biol.">
        <title>Genome and low-iron response of an oceanic diatom adapted to chronic iron limitation.</title>
        <authorList>
            <person name="Lommer M."/>
            <person name="Specht M."/>
            <person name="Roy A.S."/>
            <person name="Kraemer L."/>
            <person name="Andreson R."/>
            <person name="Gutowska M.A."/>
            <person name="Wolf J."/>
            <person name="Bergner S.V."/>
            <person name="Schilhabel M.B."/>
            <person name="Klostermeier U.C."/>
            <person name="Beiko R.G."/>
            <person name="Rosenstiel P."/>
            <person name="Hippler M."/>
            <person name="Laroche J."/>
        </authorList>
    </citation>
    <scope>NUCLEOTIDE SEQUENCE [LARGE SCALE GENOMIC DNA]</scope>
    <source>
        <strain evidence="1 2">CCMP1005</strain>
    </source>
</reference>
<keyword evidence="2" id="KW-1185">Reference proteome</keyword>
<evidence type="ECO:0000313" key="1">
    <source>
        <dbReference type="EMBL" id="EJK46727.1"/>
    </source>
</evidence>